<reference evidence="1" key="1">
    <citation type="submission" date="2020-06" db="EMBL/GenBank/DDBJ databases">
        <title>Draft genome of Bugula neritina, a colonial animal packing powerful symbionts and potential medicines.</title>
        <authorList>
            <person name="Rayko M."/>
        </authorList>
    </citation>
    <scope>NUCLEOTIDE SEQUENCE [LARGE SCALE GENOMIC DNA]</scope>
    <source>
        <strain evidence="1">Kwan_BN1</strain>
    </source>
</reference>
<dbReference type="AlphaFoldDB" id="A0A7J7JZ85"/>
<evidence type="ECO:0000313" key="2">
    <source>
        <dbReference type="Proteomes" id="UP000593567"/>
    </source>
</evidence>
<dbReference type="EMBL" id="VXIV02001682">
    <property type="protein sequence ID" value="KAF6030648.1"/>
    <property type="molecule type" value="Genomic_DNA"/>
</dbReference>
<evidence type="ECO:0000313" key="1">
    <source>
        <dbReference type="EMBL" id="KAF6030648.1"/>
    </source>
</evidence>
<protein>
    <submittedName>
        <fullName evidence="1">Uncharacterized protein</fullName>
    </submittedName>
</protein>
<keyword evidence="2" id="KW-1185">Reference proteome</keyword>
<proteinExistence type="predicted"/>
<comment type="caution">
    <text evidence="1">The sequence shown here is derived from an EMBL/GenBank/DDBJ whole genome shotgun (WGS) entry which is preliminary data.</text>
</comment>
<sequence length="693" mass="77448">MVKCKFNKTLELTIEMILNTGYSNFATSFEPVPNLDRAKEVLSYHASRLWRAASSDQFEYVCGKILILTDLVSKRFKQCNLPSTFLESNKMPHTGHEQAISELETVDAVNCFKLAFDTSLKTNQSNEKSSKDLPIYKLVNDGSSFGEITIIHENINSNLHLTKTYSNPFDNQLFYGLSGLLSFCLTGKQPSNCYTNLFIDEDNSIKLIENSLSEYRLFLMIPLFLDIPLQFGAPKPQDWLYDQYGENESDKILNSPNILLSDVDLPKQLHELFSKESLQKLWKKQKSRKVKSNSLSKSADGREYSMADLQMLEIDGGNEVLGTLLEKCSSTSSLLGSAEILDLKSEVSPTEASSFSYQSLRTCSRTCTEELGSTGSEQNNIFDERELAECYGNRSTEDYNESNVEDAEIKVRSGTELLSCKTDTTMNPLAEPFIFSSDAPSCEQLIMTDQLLKNNAFGRDEAIEEQFCSTFAPCASCDVILWKKSLDTQKSVQDFEHSVIQNSLKTMQPVPSLPPKRPFHLNTPCHPSNIIQGPPQLQAPPHGYTNIDGGNSQLLITPATPTHPQGGPIFMNAVPNQCTWMPTQPIIVRQMPPIIQTPLFRQGISSSQPPPVLLQQHARMPMFVMPPAMNHQHSAMQQTIQQADANSMSVHIAAQAPAFSDAVTISQKDQIKSTEDLMKFKSHSINTQALSRQ</sequence>
<gene>
    <name evidence="1" type="ORF">EB796_011055</name>
</gene>
<name>A0A7J7JZ85_BUGNE</name>
<dbReference type="Proteomes" id="UP000593567">
    <property type="component" value="Unassembled WGS sequence"/>
</dbReference>
<accession>A0A7J7JZ85</accession>
<organism evidence="1 2">
    <name type="scientific">Bugula neritina</name>
    <name type="common">Brown bryozoan</name>
    <name type="synonym">Sertularia neritina</name>
    <dbReference type="NCBI Taxonomy" id="10212"/>
    <lineage>
        <taxon>Eukaryota</taxon>
        <taxon>Metazoa</taxon>
        <taxon>Spiralia</taxon>
        <taxon>Lophotrochozoa</taxon>
        <taxon>Bryozoa</taxon>
        <taxon>Gymnolaemata</taxon>
        <taxon>Cheilostomatida</taxon>
        <taxon>Flustrina</taxon>
        <taxon>Buguloidea</taxon>
        <taxon>Bugulidae</taxon>
        <taxon>Bugula</taxon>
    </lineage>
</organism>